<dbReference type="PANTHER" id="PTHR43695">
    <property type="entry name" value="PUTATIVE (AFU_ORTHOLOGUE AFUA_2G17250)-RELATED"/>
    <property type="match status" value="1"/>
</dbReference>
<reference evidence="3 4" key="1">
    <citation type="journal article" date="2010" name="J. Bacteriol.">
        <title>Genome sequence of the milbemycin-producing bacterium Streptomyces bingchenggensis.</title>
        <authorList>
            <person name="Wang X.J."/>
            <person name="Yan Y.J."/>
            <person name="Zhang B."/>
            <person name="An J."/>
            <person name="Wang J.J."/>
            <person name="Tian J."/>
            <person name="Jiang L."/>
            <person name="Chen Y.H."/>
            <person name="Huang S.X."/>
            <person name="Yin M."/>
            <person name="Zhang J."/>
            <person name="Gao A.L."/>
            <person name="Liu C.X."/>
            <person name="Zhu Z.X."/>
            <person name="Xiang W.S."/>
        </authorList>
    </citation>
    <scope>NUCLEOTIDE SEQUENCE [LARGE SCALE GENOMIC DNA]</scope>
    <source>
        <strain evidence="3 4">BCW-1</strain>
    </source>
</reference>
<sequence length="158" mass="16944">MLLQFGHNDRKHSDLGASDGYSRYLEQAVDDALADGIQPVLCTPVAERAFEDGVLVPTHGAYPQAVRDLASRRGVPLIDLTRTTSSLLSELGESASRALFTHFAPGEHPLYPDGCADDTHFSFTGAVAVADQVAKALVTMWGTYGWPTAGVVDRETVV</sequence>
<dbReference type="KEGG" id="sbh:SBI_08636"/>
<dbReference type="Proteomes" id="UP000000377">
    <property type="component" value="Chromosome"/>
</dbReference>
<dbReference type="SUPFAM" id="SSF52266">
    <property type="entry name" value="SGNH hydrolase"/>
    <property type="match status" value="1"/>
</dbReference>
<comment type="similarity">
    <text evidence="1">Belongs to the 'GDSL' lipolytic enzyme family.</text>
</comment>
<evidence type="ECO:0000313" key="4">
    <source>
        <dbReference type="Proteomes" id="UP000000377"/>
    </source>
</evidence>
<accession>D7BW44</accession>
<dbReference type="HOGENOM" id="CLU_1608493_0_0_11"/>
<keyword evidence="2" id="KW-0378">Hydrolase</keyword>
<protein>
    <submittedName>
        <fullName evidence="3">Lysophospholipase L1-like esterase</fullName>
    </submittedName>
</protein>
<dbReference type="eggNOG" id="COG2755">
    <property type="taxonomic scope" value="Bacteria"/>
</dbReference>
<dbReference type="GO" id="GO:0016787">
    <property type="term" value="F:hydrolase activity"/>
    <property type="evidence" value="ECO:0007669"/>
    <property type="project" value="UniProtKB-KW"/>
</dbReference>
<dbReference type="STRING" id="749414.SBI_08636"/>
<organism evidence="3 4">
    <name type="scientific">Streptomyces bingchenggensis (strain BCW-1)</name>
    <dbReference type="NCBI Taxonomy" id="749414"/>
    <lineage>
        <taxon>Bacteria</taxon>
        <taxon>Bacillati</taxon>
        <taxon>Actinomycetota</taxon>
        <taxon>Actinomycetes</taxon>
        <taxon>Kitasatosporales</taxon>
        <taxon>Streptomycetaceae</taxon>
        <taxon>Streptomyces</taxon>
    </lineage>
</organism>
<evidence type="ECO:0000256" key="1">
    <source>
        <dbReference type="ARBA" id="ARBA00008668"/>
    </source>
</evidence>
<dbReference type="PATRIC" id="fig|749414.3.peg.8882"/>
<name>D7BW44_STRBB</name>
<dbReference type="Gene3D" id="3.40.50.1110">
    <property type="entry name" value="SGNH hydrolase"/>
    <property type="match status" value="1"/>
</dbReference>
<gene>
    <name evidence="3" type="ordered locus">SBI_08636</name>
</gene>
<evidence type="ECO:0000256" key="2">
    <source>
        <dbReference type="ARBA" id="ARBA00022801"/>
    </source>
</evidence>
<dbReference type="PANTHER" id="PTHR43695:SF1">
    <property type="entry name" value="RHAMNOGALACTURONAN ACETYLESTERASE"/>
    <property type="match status" value="1"/>
</dbReference>
<dbReference type="AlphaFoldDB" id="D7BW44"/>
<evidence type="ECO:0000313" key="3">
    <source>
        <dbReference type="EMBL" id="ADI11754.1"/>
    </source>
</evidence>
<proteinExistence type="inferred from homology"/>
<dbReference type="EMBL" id="CP002047">
    <property type="protein sequence ID" value="ADI11754.1"/>
    <property type="molecule type" value="Genomic_DNA"/>
</dbReference>
<keyword evidence="4" id="KW-1185">Reference proteome</keyword>
<dbReference type="InterPro" id="IPR036514">
    <property type="entry name" value="SGNH_hydro_sf"/>
</dbReference>
<dbReference type="InterPro" id="IPR037459">
    <property type="entry name" value="RhgT-like"/>
</dbReference>